<evidence type="ECO:0000313" key="2">
    <source>
        <dbReference type="Proteomes" id="UP001432180"/>
    </source>
</evidence>
<evidence type="ECO:0008006" key="3">
    <source>
        <dbReference type="Google" id="ProtNLM"/>
    </source>
</evidence>
<reference evidence="1 2" key="1">
    <citation type="journal article" date="2023" name="Microorganisms">
        <title>Thiorhodovibrio frisius and Trv. litoralis spp. nov., Two Novel Members from a Clade of Fastidious Purple Sulfur Bacteria That Exhibit Unique Red-Shifted Light-Harvesting Capabilities.</title>
        <authorList>
            <person name="Methner A."/>
            <person name="Kuzyk S.B."/>
            <person name="Petersen J."/>
            <person name="Bauer S."/>
            <person name="Brinkmann H."/>
            <person name="Sichau K."/>
            <person name="Wanner G."/>
            <person name="Wolf J."/>
            <person name="Neumann-Schaal M."/>
            <person name="Henke P."/>
            <person name="Tank M."/>
            <person name="Sproer C."/>
            <person name="Bunk B."/>
            <person name="Overmann J."/>
        </authorList>
    </citation>
    <scope>NUCLEOTIDE SEQUENCE [LARGE SCALE GENOMIC DNA]</scope>
    <source>
        <strain evidence="1 2">DSM 6702</strain>
    </source>
</reference>
<dbReference type="EMBL" id="CP121472">
    <property type="protein sequence ID" value="WPL17650.1"/>
    <property type="molecule type" value="Genomic_DNA"/>
</dbReference>
<keyword evidence="2" id="KW-1185">Reference proteome</keyword>
<accession>A0ABZ0SDI7</accession>
<gene>
    <name evidence="1" type="ORF">Thiowin_02681</name>
</gene>
<dbReference type="Proteomes" id="UP001432180">
    <property type="component" value="Chromosome"/>
</dbReference>
<protein>
    <recommendedName>
        <fullName evidence="3">Transposase</fullName>
    </recommendedName>
</protein>
<evidence type="ECO:0000313" key="1">
    <source>
        <dbReference type="EMBL" id="WPL17650.1"/>
    </source>
</evidence>
<sequence length="107" mass="11889">MQSLVSYIEGLHLTMNNLSHSPVQKAHAKLRAMSAVEEDRYWAEARDRALSDEVTMLNAARREGEKIARQQTALALLQKAQLDIATIALCTGLSEDEVRQLVADQAN</sequence>
<proteinExistence type="predicted"/>
<name>A0ABZ0SDI7_9GAMM</name>
<organism evidence="1 2">
    <name type="scientific">Thiorhodovibrio winogradskyi</name>
    <dbReference type="NCBI Taxonomy" id="77007"/>
    <lineage>
        <taxon>Bacteria</taxon>
        <taxon>Pseudomonadati</taxon>
        <taxon>Pseudomonadota</taxon>
        <taxon>Gammaproteobacteria</taxon>
        <taxon>Chromatiales</taxon>
        <taxon>Chromatiaceae</taxon>
        <taxon>Thiorhodovibrio</taxon>
    </lineage>
</organism>